<feature type="transmembrane region" description="Helical" evidence="13">
    <location>
        <begin position="6"/>
        <end position="27"/>
    </location>
</feature>
<keyword evidence="5" id="KW-0813">Transport</keyword>
<sequence>METTWCVGQVATAVTFVSFFSGLPLVWRMHRQRSSRGVPFLPLVFGCLCTFVWLLYGYATNNGTVVFVNKVGTALQLVNVAVHRAYGEVGQDSLVFLAALVFVVAAGAGWKHVSAAHLGMLGSVVTVCCHLSPLPAIPRVLRDRDASSLPFSIIVSSFVVSLLWGVFGLLLRDVNLYAANLFGVVVTAFELFLCVLFPGHAKRT</sequence>
<feature type="transmembrane region" description="Helical" evidence="13">
    <location>
        <begin position="177"/>
        <end position="197"/>
    </location>
</feature>
<evidence type="ECO:0000256" key="11">
    <source>
        <dbReference type="ARBA" id="ARBA00023034"/>
    </source>
</evidence>
<evidence type="ECO:0000256" key="8">
    <source>
        <dbReference type="ARBA" id="ARBA00022692"/>
    </source>
</evidence>
<dbReference type="PANTHER" id="PTHR10791">
    <property type="entry name" value="RAG1-ACTIVATING PROTEIN 1"/>
    <property type="match status" value="1"/>
</dbReference>
<feature type="transmembrane region" description="Helical" evidence="13">
    <location>
        <begin position="94"/>
        <end position="110"/>
    </location>
</feature>
<name>A0A131Y2X9_IXORI</name>
<accession>A0A131Y2X9</accession>
<dbReference type="InterPro" id="IPR004316">
    <property type="entry name" value="SWEET_rpt"/>
</dbReference>
<evidence type="ECO:0000256" key="4">
    <source>
        <dbReference type="ARBA" id="ARBA00021741"/>
    </source>
</evidence>
<dbReference type="EMBL" id="GEFM01003420">
    <property type="protein sequence ID" value="JAP72376.1"/>
    <property type="molecule type" value="mRNA"/>
</dbReference>
<evidence type="ECO:0000256" key="12">
    <source>
        <dbReference type="ARBA" id="ARBA00023136"/>
    </source>
</evidence>
<protein>
    <recommendedName>
        <fullName evidence="4">Sugar transporter SWEET1</fullName>
    </recommendedName>
</protein>
<keyword evidence="8 13" id="KW-0812">Transmembrane</keyword>
<dbReference type="InterPro" id="IPR047664">
    <property type="entry name" value="SWEET"/>
</dbReference>
<comment type="subcellular location">
    <subcellularLocation>
        <location evidence="1">Cell membrane</location>
        <topology evidence="1">Multi-pass membrane protein</topology>
    </subcellularLocation>
    <subcellularLocation>
        <location evidence="2">Golgi apparatus membrane</location>
        <topology evidence="2">Multi-pass membrane protein</topology>
    </subcellularLocation>
</comment>
<reference evidence="14" key="1">
    <citation type="submission" date="2016-02" db="EMBL/GenBank/DDBJ databases">
        <title>RNAseq analyses of the midgut from blood- or serum-fed Ixodes ricinus ticks.</title>
        <authorList>
            <person name="Perner J."/>
            <person name="Provaznik J."/>
            <person name="Schrenkova J."/>
            <person name="Urbanova V."/>
            <person name="Ribeiro J.M."/>
            <person name="Kopacek P."/>
        </authorList>
    </citation>
    <scope>NUCLEOTIDE SEQUENCE</scope>
    <source>
        <tissue evidence="14">Gut</tissue>
    </source>
</reference>
<keyword evidence="7" id="KW-0762">Sugar transport</keyword>
<keyword evidence="10 13" id="KW-1133">Transmembrane helix</keyword>
<feature type="transmembrane region" description="Helical" evidence="13">
    <location>
        <begin position="149"/>
        <end position="171"/>
    </location>
</feature>
<dbReference type="Pfam" id="PF03083">
    <property type="entry name" value="MtN3_slv"/>
    <property type="match status" value="2"/>
</dbReference>
<feature type="transmembrane region" description="Helical" evidence="13">
    <location>
        <begin position="39"/>
        <end position="59"/>
    </location>
</feature>
<evidence type="ECO:0000256" key="1">
    <source>
        <dbReference type="ARBA" id="ARBA00004651"/>
    </source>
</evidence>
<evidence type="ECO:0000256" key="5">
    <source>
        <dbReference type="ARBA" id="ARBA00022448"/>
    </source>
</evidence>
<evidence type="ECO:0000256" key="6">
    <source>
        <dbReference type="ARBA" id="ARBA00022475"/>
    </source>
</evidence>
<keyword evidence="12 13" id="KW-0472">Membrane</keyword>
<keyword evidence="11" id="KW-0333">Golgi apparatus</keyword>
<keyword evidence="6" id="KW-1003">Cell membrane</keyword>
<evidence type="ECO:0000256" key="10">
    <source>
        <dbReference type="ARBA" id="ARBA00022989"/>
    </source>
</evidence>
<comment type="similarity">
    <text evidence="3">Belongs to the SWEET sugar transporter family.</text>
</comment>
<proteinExistence type="evidence at transcript level"/>
<dbReference type="GO" id="GO:0005886">
    <property type="term" value="C:plasma membrane"/>
    <property type="evidence" value="ECO:0007669"/>
    <property type="project" value="UniProtKB-SubCell"/>
</dbReference>
<evidence type="ECO:0000256" key="2">
    <source>
        <dbReference type="ARBA" id="ARBA00004653"/>
    </source>
</evidence>
<evidence type="ECO:0000256" key="3">
    <source>
        <dbReference type="ARBA" id="ARBA00007809"/>
    </source>
</evidence>
<dbReference type="FunFam" id="1.20.1280.290:FF:000004">
    <property type="entry name" value="Sugar transporter SWEET"/>
    <property type="match status" value="1"/>
</dbReference>
<feature type="transmembrane region" description="Helical" evidence="13">
    <location>
        <begin position="116"/>
        <end position="137"/>
    </location>
</feature>
<keyword evidence="9" id="KW-0677">Repeat</keyword>
<evidence type="ECO:0000256" key="9">
    <source>
        <dbReference type="ARBA" id="ARBA00022737"/>
    </source>
</evidence>
<organism evidence="14">
    <name type="scientific">Ixodes ricinus</name>
    <name type="common">Common tick</name>
    <name type="synonym">Acarus ricinus</name>
    <dbReference type="NCBI Taxonomy" id="34613"/>
    <lineage>
        <taxon>Eukaryota</taxon>
        <taxon>Metazoa</taxon>
        <taxon>Ecdysozoa</taxon>
        <taxon>Arthropoda</taxon>
        <taxon>Chelicerata</taxon>
        <taxon>Arachnida</taxon>
        <taxon>Acari</taxon>
        <taxon>Parasitiformes</taxon>
        <taxon>Ixodida</taxon>
        <taxon>Ixodoidea</taxon>
        <taxon>Ixodidae</taxon>
        <taxon>Ixodinae</taxon>
        <taxon>Ixodes</taxon>
    </lineage>
</organism>
<dbReference type="AlphaFoldDB" id="A0A131Y2X9"/>
<evidence type="ECO:0000256" key="7">
    <source>
        <dbReference type="ARBA" id="ARBA00022597"/>
    </source>
</evidence>
<dbReference type="PANTHER" id="PTHR10791:SF30">
    <property type="entry name" value="SUGAR TRANSPORTER SWEET1"/>
    <property type="match status" value="1"/>
</dbReference>
<dbReference type="Gene3D" id="1.20.1280.290">
    <property type="match status" value="2"/>
</dbReference>
<evidence type="ECO:0000313" key="14">
    <source>
        <dbReference type="EMBL" id="JAP72376.1"/>
    </source>
</evidence>
<dbReference type="GO" id="GO:0051119">
    <property type="term" value="F:sugar transmembrane transporter activity"/>
    <property type="evidence" value="ECO:0007669"/>
    <property type="project" value="InterPro"/>
</dbReference>
<dbReference type="GO" id="GO:0000139">
    <property type="term" value="C:Golgi membrane"/>
    <property type="evidence" value="ECO:0007669"/>
    <property type="project" value="UniProtKB-SubCell"/>
</dbReference>
<evidence type="ECO:0000256" key="13">
    <source>
        <dbReference type="SAM" id="Phobius"/>
    </source>
</evidence>